<dbReference type="EMBL" id="MTBD01000025">
    <property type="protein sequence ID" value="PRP70735.1"/>
    <property type="molecule type" value="Genomic_DNA"/>
</dbReference>
<name>A0A2S9X4Y1_9NEIS</name>
<dbReference type="Proteomes" id="UP000239469">
    <property type="component" value="Unassembled WGS sequence"/>
</dbReference>
<dbReference type="AlphaFoldDB" id="A0A2S9X4Y1"/>
<evidence type="ECO:0000256" key="8">
    <source>
        <dbReference type="ARBA" id="ARBA00023098"/>
    </source>
</evidence>
<evidence type="ECO:0000256" key="7">
    <source>
        <dbReference type="ARBA" id="ARBA00022989"/>
    </source>
</evidence>
<dbReference type="HAMAP" id="MF_00790">
    <property type="entry name" value="Lipase_chap"/>
    <property type="match status" value="1"/>
</dbReference>
<protein>
    <recommendedName>
        <fullName evidence="11">Lipase chaperone</fullName>
    </recommendedName>
    <alternativeName>
        <fullName evidence="11">Lipase activator protein</fullName>
    </alternativeName>
    <alternativeName>
        <fullName evidence="11">Lipase foldase</fullName>
    </alternativeName>
    <alternativeName>
        <fullName evidence="11">Lipase helper protein</fullName>
    </alternativeName>
    <alternativeName>
        <fullName evidence="11">Lipase modulator</fullName>
    </alternativeName>
</protein>
<keyword evidence="7 11" id="KW-1133">Transmembrane helix</keyword>
<evidence type="ECO:0000256" key="9">
    <source>
        <dbReference type="ARBA" id="ARBA00023136"/>
    </source>
</evidence>
<dbReference type="OrthoDB" id="8903554at2"/>
<evidence type="ECO:0000256" key="6">
    <source>
        <dbReference type="ARBA" id="ARBA00022963"/>
    </source>
</evidence>
<gene>
    <name evidence="11" type="primary">lifO</name>
    <name evidence="12" type="ORF">BUE93_10675</name>
</gene>
<keyword evidence="6 11" id="KW-0442">Lipid degradation</keyword>
<evidence type="ECO:0000256" key="1">
    <source>
        <dbReference type="ARBA" id="ARBA00004383"/>
    </source>
</evidence>
<keyword evidence="9 11" id="KW-0472">Membrane</keyword>
<evidence type="ECO:0000256" key="11">
    <source>
        <dbReference type="HAMAP-Rule" id="MF_00790"/>
    </source>
</evidence>
<keyword evidence="3 11" id="KW-1003">Cell membrane</keyword>
<dbReference type="Pfam" id="PF03280">
    <property type="entry name" value="Lipase_chap"/>
    <property type="match status" value="1"/>
</dbReference>
<organism evidence="12 13">
    <name type="scientific">Chromobacterium amazonense</name>
    <dbReference type="NCBI Taxonomy" id="1382803"/>
    <lineage>
        <taxon>Bacteria</taxon>
        <taxon>Pseudomonadati</taxon>
        <taxon>Pseudomonadota</taxon>
        <taxon>Betaproteobacteria</taxon>
        <taxon>Neisseriales</taxon>
        <taxon>Chromobacteriaceae</taxon>
        <taxon>Chromobacterium</taxon>
    </lineage>
</organism>
<proteinExistence type="inferred from homology"/>
<comment type="subcellular location">
    <subcellularLocation>
        <location evidence="1">Cell inner membrane</location>
        <topology evidence="1">Single-pass membrane protein</topology>
        <orientation evidence="1">Periplasmic side</orientation>
    </subcellularLocation>
</comment>
<evidence type="ECO:0000256" key="3">
    <source>
        <dbReference type="ARBA" id="ARBA00022475"/>
    </source>
</evidence>
<evidence type="ECO:0000256" key="5">
    <source>
        <dbReference type="ARBA" id="ARBA00022692"/>
    </source>
</evidence>
<evidence type="ECO:0000313" key="12">
    <source>
        <dbReference type="EMBL" id="PRP70735.1"/>
    </source>
</evidence>
<evidence type="ECO:0000256" key="4">
    <source>
        <dbReference type="ARBA" id="ARBA00022519"/>
    </source>
</evidence>
<comment type="caution">
    <text evidence="12">The sequence shown here is derived from an EMBL/GenBank/DDBJ whole genome shotgun (WGS) entry which is preliminary data.</text>
</comment>
<dbReference type="GO" id="GO:0051082">
    <property type="term" value="F:unfolded protein binding"/>
    <property type="evidence" value="ECO:0007669"/>
    <property type="project" value="UniProtKB-UniRule"/>
</dbReference>
<dbReference type="InterPro" id="IPR004961">
    <property type="entry name" value="Lipase_chaperone"/>
</dbReference>
<dbReference type="SUPFAM" id="SSF158855">
    <property type="entry name" value="Lipase chaperone-like"/>
    <property type="match status" value="1"/>
</dbReference>
<keyword evidence="5 11" id="KW-0812">Transmembrane</keyword>
<dbReference type="GO" id="GO:0016042">
    <property type="term" value="P:lipid catabolic process"/>
    <property type="evidence" value="ECO:0007669"/>
    <property type="project" value="UniProtKB-UniRule"/>
</dbReference>
<accession>A0A2S9X4Y1</accession>
<keyword evidence="10 11" id="KW-0143">Chaperone</keyword>
<comment type="similarity">
    <text evidence="2 11">Belongs to the lipase chaperone family.</text>
</comment>
<evidence type="ECO:0000256" key="10">
    <source>
        <dbReference type="ARBA" id="ARBA00023186"/>
    </source>
</evidence>
<reference evidence="12 13" key="1">
    <citation type="submission" date="2017-01" db="EMBL/GenBank/DDBJ databases">
        <title>New insights into the genetic diversity of Chromobacterium isolated from tropical freshwater lake.</title>
        <authorList>
            <person name="Santos A.B."/>
            <person name="Nascimento A.M."/>
            <person name="Da Silva P.C."/>
        </authorList>
    </citation>
    <scope>NUCLEOTIDE SEQUENCE [LARGE SCALE GENOMIC DNA]</scope>
    <source>
        <strain evidence="12 13">56AF</strain>
    </source>
</reference>
<keyword evidence="4 11" id="KW-0997">Cell inner membrane</keyword>
<dbReference type="GO" id="GO:0006457">
    <property type="term" value="P:protein folding"/>
    <property type="evidence" value="ECO:0007669"/>
    <property type="project" value="UniProtKB-UniRule"/>
</dbReference>
<comment type="function">
    <text evidence="11">May be involved in the folding of the extracellular lipase during its passage through the periplasm.</text>
</comment>
<dbReference type="GO" id="GO:0005886">
    <property type="term" value="C:plasma membrane"/>
    <property type="evidence" value="ECO:0007669"/>
    <property type="project" value="UniProtKB-SubCell"/>
</dbReference>
<keyword evidence="8 11" id="KW-0443">Lipid metabolism</keyword>
<evidence type="ECO:0000313" key="13">
    <source>
        <dbReference type="Proteomes" id="UP000239469"/>
    </source>
</evidence>
<evidence type="ECO:0000256" key="2">
    <source>
        <dbReference type="ARBA" id="ARBA00010358"/>
    </source>
</evidence>
<dbReference type="RefSeq" id="WP_106076797.1">
    <property type="nucleotide sequence ID" value="NZ_MTBD01000025.1"/>
</dbReference>
<sequence length="308" mass="33644">MKRRVGWRLGGLALALGLAALAWLRWPAGDDSAIAARAASAAPPASLRGTLPDGAVAADARGALRVDQELRRLFDYHLATLGERTLPQIRAALLRDLQTRLPAKPLAQAMNLFDRYVAYRQSLAGMTVAASADLSQRLARARAVRLQYFSAAEVAGLFGDEDRYDAFTAQRLAILADPSLSAAEKQRRIALLERQLPPELRAAREEPVKHLVLAEAEADLRKQGGGEQELYQLRASMVGQAAADRLSELDREQAAWGQRVNDFTRERAAILANGRLSAKQQQQAVAQLQAQRFSAQEALRLPGFVASH</sequence>